<name>A0A367WT68_9PROT</name>
<accession>A0A367WT68</accession>
<proteinExistence type="predicted"/>
<dbReference type="Proteomes" id="UP000252255">
    <property type="component" value="Unassembled WGS sequence"/>
</dbReference>
<evidence type="ECO:0000256" key="1">
    <source>
        <dbReference type="SAM" id="Phobius"/>
    </source>
</evidence>
<reference evidence="2 3" key="1">
    <citation type="submission" date="2014-07" db="EMBL/GenBank/DDBJ databases">
        <title>Draft genome sequence of Thalassospira profundimaris PR54-5.</title>
        <authorList>
            <person name="Lai Q."/>
            <person name="Shao Z."/>
        </authorList>
    </citation>
    <scope>NUCLEOTIDE SEQUENCE [LARGE SCALE GENOMIC DNA]</scope>
    <source>
        <strain evidence="2 3">PR54-5</strain>
    </source>
</reference>
<protein>
    <submittedName>
        <fullName evidence="2">Uncharacterized protein</fullName>
    </submittedName>
</protein>
<feature type="transmembrane region" description="Helical" evidence="1">
    <location>
        <begin position="85"/>
        <end position="108"/>
    </location>
</feature>
<keyword evidence="1" id="KW-0472">Membrane</keyword>
<comment type="caution">
    <text evidence="2">The sequence shown here is derived from an EMBL/GenBank/DDBJ whole genome shotgun (WGS) entry which is preliminary data.</text>
</comment>
<evidence type="ECO:0000313" key="2">
    <source>
        <dbReference type="EMBL" id="RCK44654.1"/>
    </source>
</evidence>
<sequence length="123" mass="14093">MPAFWNERSIYQESRHQKQQNSNGDNAPENELGPVVPARFMDLDQFDVVVASLHCFLPNFWAQFLGPIVSDFGGTPAINQDNRQILAIFNLWVNIFCSRIVLCAATLWTRQGLHAMMPVWKML</sequence>
<organism evidence="2 3">
    <name type="scientific">Thalassospira profundimaris</name>
    <dbReference type="NCBI Taxonomy" id="502049"/>
    <lineage>
        <taxon>Bacteria</taxon>
        <taxon>Pseudomonadati</taxon>
        <taxon>Pseudomonadota</taxon>
        <taxon>Alphaproteobacteria</taxon>
        <taxon>Rhodospirillales</taxon>
        <taxon>Thalassospiraceae</taxon>
        <taxon>Thalassospira</taxon>
    </lineage>
</organism>
<dbReference type="EMBL" id="JPWI01000009">
    <property type="protein sequence ID" value="RCK44654.1"/>
    <property type="molecule type" value="Genomic_DNA"/>
</dbReference>
<keyword evidence="1" id="KW-1133">Transmembrane helix</keyword>
<gene>
    <name evidence="2" type="ORF">TH30_14910</name>
</gene>
<keyword evidence="1" id="KW-0812">Transmembrane</keyword>
<dbReference type="AlphaFoldDB" id="A0A367WT68"/>
<evidence type="ECO:0000313" key="3">
    <source>
        <dbReference type="Proteomes" id="UP000252255"/>
    </source>
</evidence>